<comment type="similarity">
    <text evidence="1">Belongs to the CDI family.</text>
</comment>
<evidence type="ECO:0000313" key="5">
    <source>
        <dbReference type="EMBL" id="JAG71837.1"/>
    </source>
</evidence>
<evidence type="ECO:0000256" key="1">
    <source>
        <dbReference type="ARBA" id="ARBA00006726"/>
    </source>
</evidence>
<evidence type="ECO:0000256" key="3">
    <source>
        <dbReference type="SAM" id="MobiDB-lite"/>
    </source>
</evidence>
<dbReference type="EMBL" id="GBYB01002070">
    <property type="protein sequence ID" value="JAG71837.1"/>
    <property type="molecule type" value="Transcribed_RNA"/>
</dbReference>
<dbReference type="AlphaFoldDB" id="A0A0C9R241"/>
<reference evidence="5" key="1">
    <citation type="submission" date="2015-01" db="EMBL/GenBank/DDBJ databases">
        <title>Transcriptome Assembly of Fopius arisanus.</title>
        <authorList>
            <person name="Geib S."/>
        </authorList>
    </citation>
    <scope>NUCLEOTIDE SEQUENCE</scope>
</reference>
<keyword evidence="2" id="KW-0649">Protein kinase inhibitor</keyword>
<accession>A0A0C9R241</accession>
<sequence length="126" mass="14408">MLAARHRARLAMEEGNRETRALNIKNVRRRLFKDDDDDGETSGPRGTDDNEANIFMEEARKNFQNAKEKWNFDFAKNEPLPGRWQYVKANEDFPPDEPETPPSEKEEATSNAPENAQPVDKTGNSS</sequence>
<dbReference type="GO" id="GO:0004861">
    <property type="term" value="F:cyclin-dependent protein serine/threonine kinase inhibitor activity"/>
    <property type="evidence" value="ECO:0007669"/>
    <property type="project" value="InterPro"/>
</dbReference>
<dbReference type="GO" id="GO:0051726">
    <property type="term" value="P:regulation of cell cycle"/>
    <property type="evidence" value="ECO:0007669"/>
    <property type="project" value="InterPro"/>
</dbReference>
<proteinExistence type="inferred from homology"/>
<protein>
    <submittedName>
        <fullName evidence="5">KRP2_0 protein</fullName>
    </submittedName>
</protein>
<evidence type="ECO:0000256" key="2">
    <source>
        <dbReference type="ARBA" id="ARBA00023013"/>
    </source>
</evidence>
<dbReference type="Gene3D" id="4.10.365.10">
    <property type="entry name" value="p27"/>
    <property type="match status" value="1"/>
</dbReference>
<dbReference type="Pfam" id="PF02234">
    <property type="entry name" value="CDI"/>
    <property type="match status" value="1"/>
</dbReference>
<gene>
    <name evidence="5" type="primary">KRP2_0</name>
    <name evidence="5" type="ORF">g.39608</name>
</gene>
<feature type="region of interest" description="Disordered" evidence="3">
    <location>
        <begin position="28"/>
        <end position="53"/>
    </location>
</feature>
<dbReference type="InterPro" id="IPR044898">
    <property type="entry name" value="CDI_dom_sf"/>
</dbReference>
<name>A0A0C9R241_9HYME</name>
<dbReference type="GO" id="GO:0005634">
    <property type="term" value="C:nucleus"/>
    <property type="evidence" value="ECO:0007669"/>
    <property type="project" value="InterPro"/>
</dbReference>
<organism evidence="5">
    <name type="scientific">Fopius arisanus</name>
    <dbReference type="NCBI Taxonomy" id="64838"/>
    <lineage>
        <taxon>Eukaryota</taxon>
        <taxon>Metazoa</taxon>
        <taxon>Ecdysozoa</taxon>
        <taxon>Arthropoda</taxon>
        <taxon>Hexapoda</taxon>
        <taxon>Insecta</taxon>
        <taxon>Pterygota</taxon>
        <taxon>Neoptera</taxon>
        <taxon>Endopterygota</taxon>
        <taxon>Hymenoptera</taxon>
        <taxon>Apocrita</taxon>
        <taxon>Ichneumonoidea</taxon>
        <taxon>Braconidae</taxon>
        <taxon>Opiinae</taxon>
        <taxon>Fopius</taxon>
    </lineage>
</organism>
<evidence type="ECO:0000259" key="4">
    <source>
        <dbReference type="Pfam" id="PF02234"/>
    </source>
</evidence>
<feature type="domain" description="Cyclin-dependent kinase inhibitor" evidence="4">
    <location>
        <begin position="51"/>
        <end position="88"/>
    </location>
</feature>
<dbReference type="InterPro" id="IPR003175">
    <property type="entry name" value="CDI_dom"/>
</dbReference>
<feature type="region of interest" description="Disordered" evidence="3">
    <location>
        <begin position="83"/>
        <end position="126"/>
    </location>
</feature>